<feature type="transmembrane region" description="Helical" evidence="1">
    <location>
        <begin position="141"/>
        <end position="159"/>
    </location>
</feature>
<gene>
    <name evidence="2" type="ORF">BN983_03982</name>
</gene>
<name>A0A024PA58_9BACI</name>
<dbReference type="EMBL" id="CCDI010000008">
    <property type="protein sequence ID" value="CDQ25626.1"/>
    <property type="molecule type" value="Genomic_DNA"/>
</dbReference>
<organism evidence="2 3">
    <name type="scientific">Halobacillus karajensis</name>
    <dbReference type="NCBI Taxonomy" id="195088"/>
    <lineage>
        <taxon>Bacteria</taxon>
        <taxon>Bacillati</taxon>
        <taxon>Bacillota</taxon>
        <taxon>Bacilli</taxon>
        <taxon>Bacillales</taxon>
        <taxon>Bacillaceae</taxon>
        <taxon>Halobacillus</taxon>
    </lineage>
</organism>
<feature type="transmembrane region" description="Helical" evidence="1">
    <location>
        <begin position="68"/>
        <end position="85"/>
    </location>
</feature>
<keyword evidence="3" id="KW-1185">Reference proteome</keyword>
<dbReference type="AlphaFoldDB" id="A0A024PA58"/>
<dbReference type="OrthoDB" id="9792681at2"/>
<sequence>MLLDLLHNFPLWASIAAIFFAQIIKIPIQFIASRQLNTSLAFSTGGMPSSHSAAVTALATGVGIEQGFGSSVFAIACVFSIIVMFDSTGVRRQTGEQAIMLNILLNDFNRFVSEAKSWQQKEGYQKKEELKELLGHQPIEVFFGGLTGILLTFLLHALIY</sequence>
<proteinExistence type="predicted"/>
<reference evidence="2 3" key="2">
    <citation type="submission" date="2014-05" db="EMBL/GenBank/DDBJ databases">
        <title>Draft genome sequence of Halobacillus karajensis HK-03.</title>
        <authorList>
            <person name="Khelaifia S."/>
            <person name="Croce O."/>
            <person name="Lagier J.C."/>
            <person name="Raoult D."/>
        </authorList>
    </citation>
    <scope>NUCLEOTIDE SEQUENCE [LARGE SCALE GENOMIC DNA]</scope>
    <source>
        <strain evidence="2 3">HD-03</strain>
    </source>
</reference>
<keyword evidence="1" id="KW-0812">Transmembrane</keyword>
<dbReference type="RefSeq" id="WP_035511530.1">
    <property type="nucleotide sequence ID" value="NZ_CCDH010000004.1"/>
</dbReference>
<keyword evidence="1" id="KW-0472">Membrane</keyword>
<evidence type="ECO:0000313" key="2">
    <source>
        <dbReference type="EMBL" id="CDQ25626.1"/>
    </source>
</evidence>
<comment type="caution">
    <text evidence="2">The sequence shown here is derived from an EMBL/GenBank/DDBJ whole genome shotgun (WGS) entry which is preliminary data.</text>
</comment>
<evidence type="ECO:0000256" key="1">
    <source>
        <dbReference type="SAM" id="Phobius"/>
    </source>
</evidence>
<dbReference type="Pfam" id="PF02681">
    <property type="entry name" value="DUF212"/>
    <property type="match status" value="1"/>
</dbReference>
<protein>
    <submittedName>
        <fullName evidence="2">Divergent PAP2 family protein</fullName>
    </submittedName>
</protein>
<dbReference type="Proteomes" id="UP000028868">
    <property type="component" value="Unassembled WGS sequence"/>
</dbReference>
<feature type="transmembrane region" description="Helical" evidence="1">
    <location>
        <begin position="12"/>
        <end position="28"/>
    </location>
</feature>
<evidence type="ECO:0000313" key="3">
    <source>
        <dbReference type="Proteomes" id="UP000028868"/>
    </source>
</evidence>
<dbReference type="InterPro" id="IPR003832">
    <property type="entry name" value="DUF212"/>
</dbReference>
<accession>A0A024PA58</accession>
<dbReference type="PANTHER" id="PTHR31446:SF29">
    <property type="entry name" value="ACID PHOSPHATASE_VANADIUM-DEPENDENT HALOPEROXIDASE-RELATED PROTEIN"/>
    <property type="match status" value="1"/>
</dbReference>
<keyword evidence="1" id="KW-1133">Transmembrane helix</keyword>
<reference evidence="3" key="1">
    <citation type="submission" date="2014-03" db="EMBL/GenBank/DDBJ databases">
        <authorList>
            <person name="Urmite Genomes U."/>
        </authorList>
    </citation>
    <scope>NUCLEOTIDE SEQUENCE [LARGE SCALE GENOMIC DNA]</scope>
    <source>
        <strain evidence="3">HD-03</strain>
    </source>
</reference>
<dbReference type="PANTHER" id="PTHR31446">
    <property type="entry name" value="ACID PHOSPHATASE/VANADIUM-DEPENDENT HALOPEROXIDASE-RELATED PROTEIN"/>
    <property type="match status" value="1"/>
</dbReference>